<dbReference type="Proteomes" id="UP001162992">
    <property type="component" value="Chromosome 6"/>
</dbReference>
<name>A0ACC2DDV3_DIPCM</name>
<organism evidence="1 2">
    <name type="scientific">Diphasiastrum complanatum</name>
    <name type="common">Issler's clubmoss</name>
    <name type="synonym">Lycopodium complanatum</name>
    <dbReference type="NCBI Taxonomy" id="34168"/>
    <lineage>
        <taxon>Eukaryota</taxon>
        <taxon>Viridiplantae</taxon>
        <taxon>Streptophyta</taxon>
        <taxon>Embryophyta</taxon>
        <taxon>Tracheophyta</taxon>
        <taxon>Lycopodiopsida</taxon>
        <taxon>Lycopodiales</taxon>
        <taxon>Lycopodiaceae</taxon>
        <taxon>Lycopodioideae</taxon>
        <taxon>Diphasiastrum</taxon>
    </lineage>
</organism>
<dbReference type="EMBL" id="CM055097">
    <property type="protein sequence ID" value="KAJ7552524.1"/>
    <property type="molecule type" value="Genomic_DNA"/>
</dbReference>
<evidence type="ECO:0000313" key="1">
    <source>
        <dbReference type="EMBL" id="KAJ7552524.1"/>
    </source>
</evidence>
<protein>
    <submittedName>
        <fullName evidence="1">Uncharacterized protein</fullName>
    </submittedName>
</protein>
<proteinExistence type="predicted"/>
<keyword evidence="2" id="KW-1185">Reference proteome</keyword>
<accession>A0ACC2DDV3</accession>
<comment type="caution">
    <text evidence="1">The sequence shown here is derived from an EMBL/GenBank/DDBJ whole genome shotgun (WGS) entry which is preliminary data.</text>
</comment>
<gene>
    <name evidence="1" type="ORF">O6H91_06G058900</name>
</gene>
<evidence type="ECO:0000313" key="2">
    <source>
        <dbReference type="Proteomes" id="UP001162992"/>
    </source>
</evidence>
<sequence>MGSAKVVVGVANDRSSKGALKWTLKNLDSDVITLLHICPPVRTIPTPMGKQVQIEEVSQEIVAAYLRDVKSKIDEFLLAYKRICESYKVVVECVIVENDSVEKGLLDYVSRYRIRKLVLGTSRLNAVTWKLMRPGLSVRVSKEAPAFCDVLLISKHRLHLVKDAKFHSSLSKSKSSASDVSNALVATSLYHHSLSSPSQGEIEVHSKARWFEQATAKLSKTWGSSSQLLSLQKRHATTLLNRLDDSALAPDANFTGSNENQLFISPLGSSRLWNIGQRPRETTTTRDFLEEDLQSYLSDLRSEDLHEDSESQLSPFSCCSQATGIDQSLWKHSDSTASQGVHSSCQQCSRGQVLHPHHHKLKVHEDFSTATRSCSDWSFISHRKSHVQSNQKLYLLSEKEGSQEPANKAMLLSHDSPSSTPMGMPSRLSPETYEEKVEMLREQLDQALHLAEKARKDADIQTMYRIKAEKAAIWAAEKVELLCRIHHPHMVLLLGCCPEKGCLVYEYMANGSLEDRLICKGNTPPLHWSIRFRIIAEIANALDFLHSSQPDPVVHRDLKPGNILLDQNLVSKLSDVGLARLVPERLNDSNTLYPQETVPVGTFAYIDPEYQRTGVFGPKSDLYALGIVILQLLTGKPAVGVYEMVEEALSNERLYEVLDDSAGEWPHLESMELASLALQCAEMKRKHRPDLESGVLPILDRTRAVAEEFTAQQSFSPPVSKEDEMGVPSRFLCPILQEVMEDPVIAADGYTYDYKAIKQWFKEHDTSPLTNLELRHKLLTPNHALRTVIREWQAK</sequence>
<reference evidence="2" key="1">
    <citation type="journal article" date="2024" name="Proc. Natl. Acad. Sci. U.S.A.">
        <title>Extraordinary preservation of gene collinearity over three hundred million years revealed in homosporous lycophytes.</title>
        <authorList>
            <person name="Li C."/>
            <person name="Wickell D."/>
            <person name="Kuo L.Y."/>
            <person name="Chen X."/>
            <person name="Nie B."/>
            <person name="Liao X."/>
            <person name="Peng D."/>
            <person name="Ji J."/>
            <person name="Jenkins J."/>
            <person name="Williams M."/>
            <person name="Shu S."/>
            <person name="Plott C."/>
            <person name="Barry K."/>
            <person name="Rajasekar S."/>
            <person name="Grimwood J."/>
            <person name="Han X."/>
            <person name="Sun S."/>
            <person name="Hou Z."/>
            <person name="He W."/>
            <person name="Dai G."/>
            <person name="Sun C."/>
            <person name="Schmutz J."/>
            <person name="Leebens-Mack J.H."/>
            <person name="Li F.W."/>
            <person name="Wang L."/>
        </authorList>
    </citation>
    <scope>NUCLEOTIDE SEQUENCE [LARGE SCALE GENOMIC DNA]</scope>
    <source>
        <strain evidence="2">cv. PW_Plant_1</strain>
    </source>
</reference>